<reference evidence="5 6" key="1">
    <citation type="submission" date="2024-05" db="EMBL/GenBank/DDBJ databases">
        <title>Genome sequencing and assembly of Indian major carp, Cirrhinus mrigala (Hamilton, 1822).</title>
        <authorList>
            <person name="Mohindra V."/>
            <person name="Chowdhury L.M."/>
            <person name="Lal K."/>
            <person name="Jena J.K."/>
        </authorList>
    </citation>
    <scope>NUCLEOTIDE SEQUENCE [LARGE SCALE GENOMIC DNA]</scope>
    <source>
        <strain evidence="5">CM1030</strain>
        <tissue evidence="5">Blood</tissue>
    </source>
</reference>
<dbReference type="InterPro" id="IPR041588">
    <property type="entry name" value="Integrase_H2C2"/>
</dbReference>
<feature type="compositionally biased region" description="Polar residues" evidence="2">
    <location>
        <begin position="511"/>
        <end position="520"/>
    </location>
</feature>
<protein>
    <submittedName>
        <fullName evidence="5">Uncharacterized protein</fullName>
    </submittedName>
</protein>
<dbReference type="Gene3D" id="3.30.420.10">
    <property type="entry name" value="Ribonuclease H-like superfamily/Ribonuclease H"/>
    <property type="match status" value="1"/>
</dbReference>
<dbReference type="InterPro" id="IPR001878">
    <property type="entry name" value="Znf_CCHC"/>
</dbReference>
<feature type="compositionally biased region" description="Low complexity" evidence="2">
    <location>
        <begin position="255"/>
        <end position="265"/>
    </location>
</feature>
<dbReference type="SUPFAM" id="SSF56672">
    <property type="entry name" value="DNA/RNA polymerases"/>
    <property type="match status" value="1"/>
</dbReference>
<dbReference type="InterPro" id="IPR043502">
    <property type="entry name" value="DNA/RNA_pol_sf"/>
</dbReference>
<dbReference type="Pfam" id="PF03564">
    <property type="entry name" value="DUF1759"/>
    <property type="match status" value="1"/>
</dbReference>
<evidence type="ECO:0000313" key="6">
    <source>
        <dbReference type="Proteomes" id="UP001529510"/>
    </source>
</evidence>
<feature type="region of interest" description="Disordered" evidence="2">
    <location>
        <begin position="509"/>
        <end position="528"/>
    </location>
</feature>
<dbReference type="PANTHER" id="PTHR47331:SF3">
    <property type="match status" value="1"/>
</dbReference>
<feature type="domain" description="Integrase catalytic" evidence="4">
    <location>
        <begin position="1649"/>
        <end position="1836"/>
    </location>
</feature>
<evidence type="ECO:0000256" key="2">
    <source>
        <dbReference type="SAM" id="MobiDB-lite"/>
    </source>
</evidence>
<feature type="domain" description="CCHC-type" evidence="3">
    <location>
        <begin position="575"/>
        <end position="588"/>
    </location>
</feature>
<dbReference type="SUPFAM" id="SSF53098">
    <property type="entry name" value="Ribonuclease H-like"/>
    <property type="match status" value="1"/>
</dbReference>
<sequence length="1954" mass="222913">MADEEDIQRAAEAERLLNSRIASRRGKLGVCTRKMNEMKALLVEGGNVEQVDDAMTTFLSFIRDFKNVHNAVQEFLTGEEKENDHVDWYEPRMMNFDYFIKEVEIWKKEQSLQITVEPKDSVSNISAVSKRSASSKASSAAKLAAAEKAALEACAKTLSDIQALQMEEVIIKSKIQMAELQTQIAAADAKIKVLKTDAESQSDVMIDSLEANKEEHVEPTFIDTSALEFAPVTTVPKTPLQRVVSHVQSNPKATSSSSSSSSSQSKTNNHSHQDLSLMVQKQKEMTDLMIMQQNLSLLPKREVPVFNGDPLSYQSFIYAFKYLIEDKTSSSQDRLYFLEQFTAGPARDLVRSCLHMEPHRGYTEAQQLLKKYFGNEMKIANAYVEKALNWTAIKVDDGKSLHAYALYLRECCNAMQDLEYMDELNVASNLKLIVSKLPYKLRERWRTVSYESFQRTNTRIRFKHLVEFLETQSEILLHPVFGDVKDPAYAKGTVSRLKTTTLRTSSKGSSFVTSVTQPDEQTSKEASKAPQQKGTYVAVLTCTFCQGKHALTDCIRLKSEPQAKRFEYLKRNGHCFGCLKRGHMSKDCNKRMFCQICQRKHPTLLHINNENSKQPTLPTCIDLKEMPVNSALVSADHATGASSECALAIVPVQIKVAKGSKTINTYAFLDPGSSATFCTENLMNQLNVRGRRTEILLRTMGQERPVKSYELTGLEVGSIDGSVYIDLPKVYTQPKIPVSKENLLNILDLEKWPYLKEIELKRIDADIEILIGINVPKAMEPWQIVNSQRNGPYAVKTVLGWVVNGPLHSCSSTNETGLISVTANRISMENLKDLLIRQYNHDFPEKDYDEKREMSVEDKLFMSIATSSVELKNGHYHLPLPFRDKDATLPNNYEMAAQRMLNLAKRFKKDSAYANEYATFMEDVLRKGYAEKVPQEQLQMSNGHVWYIPHHGVYHKQKAKLRVVFDCSCSYKGESLNSKLLQGPDLTNPLLGVLLRFRHERIAIMADIEAMYYQVRVLHHHCDFLRFLWWPQGDVNQPLEIYRMNVHLFGAVSSPSIANFALKQTGTDNSERYSSQVIDTIKHSFYVDDCLRSVASVKEAIMLTKDLREACTLGGFTLNKWVSNSGEVLETIPQNYRAPLLKQLNLDCEKPPLERALGIQWNILKDVLTFRVTVKNQAPTRRTILSIVSSIYDPLGFLSPFVLKAKQILQRLCHGKYGWDEIIPMEVMKPWQRWLAEVDQLSRFEVDRCMKPENFGFIKTAELHHFCDASELGYGTVSYLKLTDSSKNVHVTFVLGKARVIPLKRMTVPRLELAAATLAVKVDRMLRKELHMELKDSTFWTDSTVVLKYIHNQTKRFHTYVANRIAVIHNLSQPHQWRYVCSGDNPADDASRGLQIESLLNSTRWLNGPHFLTKENSEWPKIPEDLNCLSSDDVEVKREITTNYLNLQNNATTRIIEHYSSWSKLLRAVAWWLRLKKLLMLRTQRDKALVMDSKWKVEQKGLTPENLDEAEKSIIRYDQQRFFDPELTLLRKGKHIKSDSSIHKLDPILDEGILMIGGRLSKAALPVSLKNPIILPKDSHVSKLILRDIHQRVGHSGRSHMLSKLKQRFWLPSANSSARKIIKSCVFCRRMQAKAGDQKMADLPKDRVTPDLPPFSHVGIDYFGPIEVKRGRANVKRWGVIFTCLTSRAIHLEVASTLDTDSCINTIRRFLCRRGPVLTIRTDCGTNFVSAQKELKATLNQIDHHKVQDALLSSHVKWIFNPPFAAHFGGVWERLIRLVKKTLLSVLKQQTLDDDMLQTALCEVECILNDRPITTVSSDPNDLEPLTPNHLLQLKSKPLLPPGLFSKNDLYIRRRWKQVQYLADLFWQRWTTEYLSLMQQRQKWANIKRNFKVNDIVVIIDSTAPRNSWPLGRVVKTLPGPEGLVRSVLVKTKSTVLQRPITKLCLLLEAEHSD</sequence>
<dbReference type="GO" id="GO:0006259">
    <property type="term" value="P:DNA metabolic process"/>
    <property type="evidence" value="ECO:0007669"/>
    <property type="project" value="UniProtKB-ARBA"/>
</dbReference>
<feature type="region of interest" description="Disordered" evidence="2">
    <location>
        <begin position="243"/>
        <end position="273"/>
    </location>
</feature>
<evidence type="ECO:0000259" key="3">
    <source>
        <dbReference type="PROSITE" id="PS50158"/>
    </source>
</evidence>
<keyword evidence="1" id="KW-0863">Zinc-finger</keyword>
<evidence type="ECO:0000313" key="5">
    <source>
        <dbReference type="EMBL" id="KAL0147862.1"/>
    </source>
</evidence>
<dbReference type="Proteomes" id="UP001529510">
    <property type="component" value="Unassembled WGS sequence"/>
</dbReference>
<comment type="caution">
    <text evidence="5">The sequence shown here is derived from an EMBL/GenBank/DDBJ whole genome shotgun (WGS) entry which is preliminary data.</text>
</comment>
<dbReference type="EMBL" id="JAMKFB020000720">
    <property type="protein sequence ID" value="KAL0147862.1"/>
    <property type="molecule type" value="Genomic_DNA"/>
</dbReference>
<dbReference type="PROSITE" id="PS50158">
    <property type="entry name" value="ZF_CCHC"/>
    <property type="match status" value="1"/>
</dbReference>
<name>A0ABD0MFW7_CIRMR</name>
<dbReference type="PROSITE" id="PS50994">
    <property type="entry name" value="INTEGRASE"/>
    <property type="match status" value="1"/>
</dbReference>
<evidence type="ECO:0000256" key="1">
    <source>
        <dbReference type="PROSITE-ProRule" id="PRU00047"/>
    </source>
</evidence>
<accession>A0ABD0MFW7</accession>
<dbReference type="InterPro" id="IPR008042">
    <property type="entry name" value="Retrotrans_Pao"/>
</dbReference>
<keyword evidence="6" id="KW-1185">Reference proteome</keyword>
<gene>
    <name evidence="5" type="ORF">M9458_056821</name>
</gene>
<dbReference type="GO" id="GO:0008270">
    <property type="term" value="F:zinc ion binding"/>
    <property type="evidence" value="ECO:0007669"/>
    <property type="project" value="UniProtKB-KW"/>
</dbReference>
<dbReference type="InterPro" id="IPR040676">
    <property type="entry name" value="DUF5641"/>
</dbReference>
<evidence type="ECO:0000259" key="4">
    <source>
        <dbReference type="PROSITE" id="PS50994"/>
    </source>
</evidence>
<proteinExistence type="predicted"/>
<keyword evidence="1" id="KW-0479">Metal-binding</keyword>
<dbReference type="InterPro" id="IPR036397">
    <property type="entry name" value="RNaseH_sf"/>
</dbReference>
<dbReference type="Pfam" id="PF05380">
    <property type="entry name" value="Peptidase_A17"/>
    <property type="match status" value="1"/>
</dbReference>
<dbReference type="Pfam" id="PF17921">
    <property type="entry name" value="Integrase_H2C2"/>
    <property type="match status" value="1"/>
</dbReference>
<dbReference type="Gene3D" id="1.10.340.70">
    <property type="match status" value="1"/>
</dbReference>
<dbReference type="PANTHER" id="PTHR47331">
    <property type="entry name" value="PHD-TYPE DOMAIN-CONTAINING PROTEIN"/>
    <property type="match status" value="1"/>
</dbReference>
<dbReference type="InterPro" id="IPR012337">
    <property type="entry name" value="RNaseH-like_sf"/>
</dbReference>
<organism evidence="5 6">
    <name type="scientific">Cirrhinus mrigala</name>
    <name type="common">Mrigala</name>
    <dbReference type="NCBI Taxonomy" id="683832"/>
    <lineage>
        <taxon>Eukaryota</taxon>
        <taxon>Metazoa</taxon>
        <taxon>Chordata</taxon>
        <taxon>Craniata</taxon>
        <taxon>Vertebrata</taxon>
        <taxon>Euteleostomi</taxon>
        <taxon>Actinopterygii</taxon>
        <taxon>Neopterygii</taxon>
        <taxon>Teleostei</taxon>
        <taxon>Ostariophysi</taxon>
        <taxon>Cypriniformes</taxon>
        <taxon>Cyprinidae</taxon>
        <taxon>Labeoninae</taxon>
        <taxon>Labeonini</taxon>
        <taxon>Cirrhinus</taxon>
    </lineage>
</organism>
<keyword evidence="1" id="KW-0862">Zinc</keyword>
<dbReference type="InterPro" id="IPR005312">
    <property type="entry name" value="DUF1759"/>
</dbReference>
<dbReference type="Pfam" id="PF18701">
    <property type="entry name" value="DUF5641"/>
    <property type="match status" value="1"/>
</dbReference>
<dbReference type="InterPro" id="IPR001584">
    <property type="entry name" value="Integrase_cat-core"/>
</dbReference>
<dbReference type="CDD" id="cd01644">
    <property type="entry name" value="RT_pepA17"/>
    <property type="match status" value="1"/>
</dbReference>